<protein>
    <submittedName>
        <fullName evidence="2">Uncharacterized protein</fullName>
    </submittedName>
</protein>
<comment type="caution">
    <text evidence="2">The sequence shown here is derived from an EMBL/GenBank/DDBJ whole genome shotgun (WGS) entry which is preliminary data.</text>
</comment>
<organism evidence="2 3">
    <name type="scientific">Janthinobacterium lividum</name>
    <dbReference type="NCBI Taxonomy" id="29581"/>
    <lineage>
        <taxon>Bacteria</taxon>
        <taxon>Pseudomonadati</taxon>
        <taxon>Pseudomonadota</taxon>
        <taxon>Betaproteobacteria</taxon>
        <taxon>Burkholderiales</taxon>
        <taxon>Oxalobacteraceae</taxon>
        <taxon>Janthinobacterium</taxon>
    </lineage>
</organism>
<reference evidence="2 3" key="1">
    <citation type="submission" date="2016-10" db="EMBL/GenBank/DDBJ databases">
        <title>Updated version of Genome Assembly of Janthinobacterium lividum ERGS5:01.</title>
        <authorList>
            <person name="Kumar R."/>
            <person name="Acharya V."/>
            <person name="Singh D."/>
        </authorList>
    </citation>
    <scope>NUCLEOTIDE SEQUENCE [LARGE SCALE GENOMIC DNA]</scope>
    <source>
        <strain evidence="2 3">ERGS5:01</strain>
    </source>
</reference>
<feature type="transmembrane region" description="Helical" evidence="1">
    <location>
        <begin position="43"/>
        <end position="65"/>
    </location>
</feature>
<dbReference type="AlphaFoldDB" id="A0A1E8PUW6"/>
<keyword evidence="1" id="KW-0812">Transmembrane</keyword>
<name>A0A1E8PUW6_9BURK</name>
<keyword evidence="1" id="KW-1133">Transmembrane helix</keyword>
<evidence type="ECO:0000256" key="1">
    <source>
        <dbReference type="SAM" id="Phobius"/>
    </source>
</evidence>
<proteinExistence type="predicted"/>
<dbReference type="PROSITE" id="PS51257">
    <property type="entry name" value="PROKAR_LIPOPROTEIN"/>
    <property type="match status" value="1"/>
</dbReference>
<gene>
    <name evidence="2" type="ORF">BA896_006035</name>
</gene>
<evidence type="ECO:0000313" key="3">
    <source>
        <dbReference type="Proteomes" id="UP000092634"/>
    </source>
</evidence>
<feature type="transmembrane region" description="Helical" evidence="1">
    <location>
        <begin position="99"/>
        <end position="116"/>
    </location>
</feature>
<dbReference type="Proteomes" id="UP000092634">
    <property type="component" value="Unassembled WGS sequence"/>
</dbReference>
<sequence>MRHRMKKLLTFILIIMLACLFLDKVSGSDMHMQFQGDDLDGPLEWLFGLVFASGGLLVSAIALVCAAVVMGVVLAGVGVVMITALALCVVLLLALSTPVLLPLLIPVAIVWLIVSRKRHGKQAQARQHSL</sequence>
<evidence type="ECO:0000313" key="2">
    <source>
        <dbReference type="EMBL" id="OFJ50112.1"/>
    </source>
</evidence>
<accession>A0A1E8PUW6</accession>
<feature type="transmembrane region" description="Helical" evidence="1">
    <location>
        <begin position="72"/>
        <end position="93"/>
    </location>
</feature>
<dbReference type="EMBL" id="MAQB02000001">
    <property type="protein sequence ID" value="OFJ50112.1"/>
    <property type="molecule type" value="Genomic_DNA"/>
</dbReference>
<keyword evidence="1" id="KW-0472">Membrane</keyword>